<evidence type="ECO:0000313" key="2">
    <source>
        <dbReference type="Proteomes" id="UP000000709"/>
    </source>
</evidence>
<dbReference type="GeneID" id="18872110"/>
<protein>
    <submittedName>
        <fullName evidence="1">Uncharacterized protein</fullName>
    </submittedName>
</protein>
<dbReference type="HOGENOM" id="CLU_109474_0_0_1"/>
<organism evidence="2">
    <name type="scientific">Spathaspora passalidarum (strain NRRL Y-27907 / 11-Y1)</name>
    <dbReference type="NCBI Taxonomy" id="619300"/>
    <lineage>
        <taxon>Eukaryota</taxon>
        <taxon>Fungi</taxon>
        <taxon>Dikarya</taxon>
        <taxon>Ascomycota</taxon>
        <taxon>Saccharomycotina</taxon>
        <taxon>Pichiomycetes</taxon>
        <taxon>Debaryomycetaceae</taxon>
        <taxon>Spathaspora</taxon>
    </lineage>
</organism>
<dbReference type="RefSeq" id="XP_007377500.1">
    <property type="nucleotide sequence ID" value="XM_007377438.1"/>
</dbReference>
<proteinExistence type="predicted"/>
<dbReference type="Proteomes" id="UP000000709">
    <property type="component" value="Unassembled WGS sequence"/>
</dbReference>
<dbReference type="KEGG" id="spaa:SPAPADRAFT_57283"/>
<dbReference type="OrthoDB" id="3991133at2759"/>
<accession>G3AUF2</accession>
<dbReference type="OMA" id="DNEMPND"/>
<keyword evidence="2" id="KW-1185">Reference proteome</keyword>
<name>G3AUF2_SPAPN</name>
<dbReference type="eggNOG" id="ENOG502RPID">
    <property type="taxonomic scope" value="Eukaryota"/>
</dbReference>
<sequence>MYKPKFQFRPNTTGLIINKPTIDLTKVRNQIVQIPTFKRKLLYLYKQFYKLCDFQYHEQHDNINKYQTLLRRNFSHISFNNRRNVILSTTEDLNEKELVERMLNTLAFVFNATVARDDPHIFDEIHNHDDLKKTNIENMEANILNTILRMDSTKPDVIKYDFQYNWWGRFRNDVKKVQDWEKVTRKQLRSMNLEWMTFYQHETTVMRLNENLKLCL</sequence>
<dbReference type="InParanoid" id="G3AUF2"/>
<dbReference type="AlphaFoldDB" id="G3AUF2"/>
<reference evidence="1 2" key="1">
    <citation type="journal article" date="2011" name="Proc. Natl. Acad. Sci. U.S.A.">
        <title>Comparative genomics of xylose-fermenting fungi for enhanced biofuel production.</title>
        <authorList>
            <person name="Wohlbach D.J."/>
            <person name="Kuo A."/>
            <person name="Sato T.K."/>
            <person name="Potts K.M."/>
            <person name="Salamov A.A."/>
            <person name="LaButti K.M."/>
            <person name="Sun H."/>
            <person name="Clum A."/>
            <person name="Pangilinan J.L."/>
            <person name="Lindquist E.A."/>
            <person name="Lucas S."/>
            <person name="Lapidus A."/>
            <person name="Jin M."/>
            <person name="Gunawan C."/>
            <person name="Balan V."/>
            <person name="Dale B.E."/>
            <person name="Jeffries T.W."/>
            <person name="Zinkel R."/>
            <person name="Barry K.W."/>
            <person name="Grigoriev I.V."/>
            <person name="Gasch A.P."/>
        </authorList>
    </citation>
    <scope>NUCLEOTIDE SEQUENCE [LARGE SCALE GENOMIC DNA]</scope>
    <source>
        <strain evidence="2">NRRL Y-27907 / 11-Y1</strain>
    </source>
</reference>
<evidence type="ECO:0000313" key="1">
    <source>
        <dbReference type="EMBL" id="EGW30529.1"/>
    </source>
</evidence>
<dbReference type="EMBL" id="GL996505">
    <property type="protein sequence ID" value="EGW30529.1"/>
    <property type="molecule type" value="Genomic_DNA"/>
</dbReference>
<gene>
    <name evidence="1" type="ORF">SPAPADRAFT_57283</name>
</gene>